<evidence type="ECO:0000313" key="5">
    <source>
        <dbReference type="Proteomes" id="UP000652761"/>
    </source>
</evidence>
<organism evidence="4 5">
    <name type="scientific">Colocasia esculenta</name>
    <name type="common">Wild taro</name>
    <name type="synonym">Arum esculentum</name>
    <dbReference type="NCBI Taxonomy" id="4460"/>
    <lineage>
        <taxon>Eukaryota</taxon>
        <taxon>Viridiplantae</taxon>
        <taxon>Streptophyta</taxon>
        <taxon>Embryophyta</taxon>
        <taxon>Tracheophyta</taxon>
        <taxon>Spermatophyta</taxon>
        <taxon>Magnoliopsida</taxon>
        <taxon>Liliopsida</taxon>
        <taxon>Araceae</taxon>
        <taxon>Aroideae</taxon>
        <taxon>Colocasieae</taxon>
        <taxon>Colocasia</taxon>
    </lineage>
</organism>
<reference evidence="4" key="1">
    <citation type="submission" date="2017-07" db="EMBL/GenBank/DDBJ databases">
        <title>Taro Niue Genome Assembly and Annotation.</title>
        <authorList>
            <person name="Atibalentja N."/>
            <person name="Keating K."/>
            <person name="Fields C.J."/>
        </authorList>
    </citation>
    <scope>NUCLEOTIDE SEQUENCE</scope>
    <source>
        <strain evidence="4">Niue_2</strain>
        <tissue evidence="4">Leaf</tissue>
    </source>
</reference>
<keyword evidence="1" id="KW-0862">Zinc</keyword>
<feature type="domain" description="CCHC-type" evidence="3">
    <location>
        <begin position="448"/>
        <end position="461"/>
    </location>
</feature>
<dbReference type="Proteomes" id="UP000652761">
    <property type="component" value="Unassembled WGS sequence"/>
</dbReference>
<dbReference type="SUPFAM" id="SSF57756">
    <property type="entry name" value="Retrovirus zinc finger-like domains"/>
    <property type="match status" value="1"/>
</dbReference>
<name>A0A843V9U8_COLES</name>
<evidence type="ECO:0000256" key="2">
    <source>
        <dbReference type="SAM" id="MobiDB-lite"/>
    </source>
</evidence>
<sequence length="489" mass="53125">MAASGSSGSVGGYSVAFLTADQQERYSAMKTKLCGNKAVDLADLEKHGMHGVVEALQRLKLAGICWKLEKSTSRDVDVDLFRHEVDGVIRCRQSLGEDLDGVVVAVRFFMVVRGRLSRFEELCLSVVGLVLLLHFFSYPFEFRLVVPVPTIIEESVVDQLAGAADIEGEHEETQNVPEEETTLKEIHEDTIAKVVAPGHTEDVQMEDAPAQGEPEIQGDPVIQRDLTVSAPANQFQEGVVESTSDEDVEPVIGSGVRDVSSIFISQSTGAKEIGAVKSELLEMRSELGSLKQLVTDLSDFVRVQLSAPAPPAPTQSVPEVSIGPSGSAELDAGPSGPFVEEPGPPGPSAEEVEPSGPSIKESGPCAVEESSSKKKHGNALKAAEDTSGDESDSDKSNGSSEDEEAFLSRRLQRILAKKKYQSGRRFFKKGQDLKRSEEKEVKKPEPICYECKKLGHIKAECAKLKKTEFKKKHNSKKFKRYKKKAMAAA</sequence>
<evidence type="ECO:0000313" key="4">
    <source>
        <dbReference type="EMBL" id="MQL90344.1"/>
    </source>
</evidence>
<keyword evidence="1" id="KW-0863">Zinc-finger</keyword>
<dbReference type="EMBL" id="NMUH01001233">
    <property type="protein sequence ID" value="MQL90344.1"/>
    <property type="molecule type" value="Genomic_DNA"/>
</dbReference>
<dbReference type="InterPro" id="IPR001878">
    <property type="entry name" value="Znf_CCHC"/>
</dbReference>
<dbReference type="GO" id="GO:0003676">
    <property type="term" value="F:nucleic acid binding"/>
    <property type="evidence" value="ECO:0007669"/>
    <property type="project" value="InterPro"/>
</dbReference>
<accession>A0A843V9U8</accession>
<keyword evidence="5" id="KW-1185">Reference proteome</keyword>
<dbReference type="InterPro" id="IPR036875">
    <property type="entry name" value="Znf_CCHC_sf"/>
</dbReference>
<evidence type="ECO:0000256" key="1">
    <source>
        <dbReference type="PROSITE-ProRule" id="PRU00047"/>
    </source>
</evidence>
<dbReference type="PROSITE" id="PS50158">
    <property type="entry name" value="ZF_CCHC"/>
    <property type="match status" value="1"/>
</dbReference>
<gene>
    <name evidence="4" type="ORF">Taro_022935</name>
</gene>
<dbReference type="AlphaFoldDB" id="A0A843V9U8"/>
<keyword evidence="1" id="KW-0479">Metal-binding</keyword>
<protein>
    <recommendedName>
        <fullName evidence="3">CCHC-type domain-containing protein</fullName>
    </recommendedName>
</protein>
<feature type="region of interest" description="Disordered" evidence="2">
    <location>
        <begin position="307"/>
        <end position="406"/>
    </location>
</feature>
<dbReference type="GO" id="GO:0008270">
    <property type="term" value="F:zinc ion binding"/>
    <property type="evidence" value="ECO:0007669"/>
    <property type="project" value="UniProtKB-KW"/>
</dbReference>
<evidence type="ECO:0000259" key="3">
    <source>
        <dbReference type="PROSITE" id="PS50158"/>
    </source>
</evidence>
<proteinExistence type="predicted"/>
<comment type="caution">
    <text evidence="4">The sequence shown here is derived from an EMBL/GenBank/DDBJ whole genome shotgun (WGS) entry which is preliminary data.</text>
</comment>